<reference evidence="1" key="1">
    <citation type="journal article" date="2021" name="Proc. Natl. Acad. Sci. U.S.A.">
        <title>A Catalog of Tens of Thousands of Viruses from Human Metagenomes Reveals Hidden Associations with Chronic Diseases.</title>
        <authorList>
            <person name="Tisza M.J."/>
            <person name="Buck C.B."/>
        </authorList>
    </citation>
    <scope>NUCLEOTIDE SEQUENCE</scope>
    <source>
        <strain evidence="1">Ctesc4</strain>
    </source>
</reference>
<evidence type="ECO:0000313" key="1">
    <source>
        <dbReference type="EMBL" id="DAF61105.1"/>
    </source>
</evidence>
<sequence length="130" mass="15323">MEPIHLADAWDEQRARKAYGWKEWDEYIANFDIADHAALTAYVSQKLRYCDWPPEPLVSPDDFQSLFCGEWNSFEEYVRECVLPDVGISRGAIEWMGDYFDMEQCLTDLSDEYYVAYTDCGTVWVYAVEW</sequence>
<evidence type="ECO:0008006" key="2">
    <source>
        <dbReference type="Google" id="ProtNLM"/>
    </source>
</evidence>
<name>A0A8S5TCV3_9VIRU</name>
<proteinExistence type="predicted"/>
<organism evidence="1">
    <name type="scientific">Phage sp. ctesc4</name>
    <dbReference type="NCBI Taxonomy" id="2828008"/>
    <lineage>
        <taxon>Viruses</taxon>
    </lineage>
</organism>
<dbReference type="EMBL" id="BK032802">
    <property type="protein sequence ID" value="DAF61105.1"/>
    <property type="molecule type" value="Genomic_DNA"/>
</dbReference>
<accession>A0A8S5TCV3</accession>
<protein>
    <recommendedName>
        <fullName evidence="2">Antirestriction protein</fullName>
    </recommendedName>
</protein>